<dbReference type="STRING" id="69771.A0A1V6PGW9"/>
<keyword evidence="3" id="KW-0812">Transmembrane</keyword>
<dbReference type="InterPro" id="IPR013130">
    <property type="entry name" value="Fe3_Rdtase_TM_dom"/>
</dbReference>
<accession>A0A1V6PGW9</accession>
<keyword evidence="5" id="KW-0406">Ion transport</keyword>
<evidence type="ECO:0000256" key="1">
    <source>
        <dbReference type="ARBA" id="ARBA00004141"/>
    </source>
</evidence>
<evidence type="ECO:0000256" key="3">
    <source>
        <dbReference type="ARBA" id="ARBA00022692"/>
    </source>
</evidence>
<proteinExistence type="predicted"/>
<dbReference type="PANTHER" id="PTHR32361">
    <property type="entry name" value="FERRIC/CUPRIC REDUCTASE TRANSMEMBRANE COMPONENT"/>
    <property type="match status" value="1"/>
</dbReference>
<dbReference type="GO" id="GO:0005886">
    <property type="term" value="C:plasma membrane"/>
    <property type="evidence" value="ECO:0007669"/>
    <property type="project" value="TreeGrafter"/>
</dbReference>
<dbReference type="InterPro" id="IPR051410">
    <property type="entry name" value="Ferric/Cupric_Reductase"/>
</dbReference>
<evidence type="ECO:0000256" key="2">
    <source>
        <dbReference type="ARBA" id="ARBA00022448"/>
    </source>
</evidence>
<comment type="subcellular location">
    <subcellularLocation>
        <location evidence="1">Membrane</location>
        <topology evidence="1">Multi-pass membrane protein</topology>
    </subcellularLocation>
</comment>
<dbReference type="GO" id="GO:0006879">
    <property type="term" value="P:intracellular iron ion homeostasis"/>
    <property type="evidence" value="ECO:0007669"/>
    <property type="project" value="TreeGrafter"/>
</dbReference>
<keyword evidence="9" id="KW-1185">Reference proteome</keyword>
<dbReference type="GO" id="GO:0006826">
    <property type="term" value="P:iron ion transport"/>
    <property type="evidence" value="ECO:0007669"/>
    <property type="project" value="TreeGrafter"/>
</dbReference>
<keyword evidence="4" id="KW-1133">Transmembrane helix</keyword>
<feature type="domain" description="Ferric oxidoreductase" evidence="7">
    <location>
        <begin position="121"/>
        <end position="233"/>
    </location>
</feature>
<evidence type="ECO:0000313" key="8">
    <source>
        <dbReference type="EMBL" id="OQD75776.1"/>
    </source>
</evidence>
<keyword evidence="6" id="KW-0472">Membrane</keyword>
<dbReference type="Pfam" id="PF01794">
    <property type="entry name" value="Ferric_reduct"/>
    <property type="match status" value="1"/>
</dbReference>
<evidence type="ECO:0000259" key="7">
    <source>
        <dbReference type="Pfam" id="PF01794"/>
    </source>
</evidence>
<keyword evidence="2" id="KW-0813">Transport</keyword>
<dbReference type="PANTHER" id="PTHR32361:SF9">
    <property type="entry name" value="FERRIC REDUCTASE TRANSMEMBRANE COMPONENT 3-RELATED"/>
    <property type="match status" value="1"/>
</dbReference>
<dbReference type="EMBL" id="MDYL01000006">
    <property type="protein sequence ID" value="OQD75776.1"/>
    <property type="molecule type" value="Genomic_DNA"/>
</dbReference>
<dbReference type="GO" id="GO:0015677">
    <property type="term" value="P:copper ion import"/>
    <property type="evidence" value="ECO:0007669"/>
    <property type="project" value="TreeGrafter"/>
</dbReference>
<dbReference type="AlphaFoldDB" id="A0A1V6PGW9"/>
<name>A0A1V6PGW9_PENDC</name>
<evidence type="ECO:0000256" key="6">
    <source>
        <dbReference type="ARBA" id="ARBA00023136"/>
    </source>
</evidence>
<comment type="caution">
    <text evidence="8">The sequence shown here is derived from an EMBL/GenBank/DDBJ whole genome shotgun (WGS) entry which is preliminary data.</text>
</comment>
<evidence type="ECO:0000313" key="9">
    <source>
        <dbReference type="Proteomes" id="UP000191522"/>
    </source>
</evidence>
<sequence>MPMPTGDMPIGSAPMSDGVPDLFYSQVIVASPTLIEADFKIAHPANSNHFLQHLSPSQKQPEQCAMRQSTLSRLEIHHPLSTTRPRPIVLANLVVVLLLCFYRRDTADVSKWEDVGYRSSFIAICQLPLTFLLAGRQNTIGFLADMSYAQQNYSHRWMTRTWWLTTTIHMGFWFRNWGRYDHITYQLKNDLLIKRGFAWCILTLMMLASLTRIRRLSYEVFVLQHLVTFIGLISRSTARIQDATFNFTILALTARSRTVFNKGPYGISVACAINSILGREILGEKETINSMRRLTATTRIRFVWVIKPRSQRMIDVAKQIEDEDVISTSACTCSGPAPAPPP</sequence>
<evidence type="ECO:0000256" key="5">
    <source>
        <dbReference type="ARBA" id="ARBA00023065"/>
    </source>
</evidence>
<organism evidence="8 9">
    <name type="scientific">Penicillium decumbens</name>
    <dbReference type="NCBI Taxonomy" id="69771"/>
    <lineage>
        <taxon>Eukaryota</taxon>
        <taxon>Fungi</taxon>
        <taxon>Dikarya</taxon>
        <taxon>Ascomycota</taxon>
        <taxon>Pezizomycotina</taxon>
        <taxon>Eurotiomycetes</taxon>
        <taxon>Eurotiomycetidae</taxon>
        <taxon>Eurotiales</taxon>
        <taxon>Aspergillaceae</taxon>
        <taxon>Penicillium</taxon>
    </lineage>
</organism>
<dbReference type="Proteomes" id="UP000191522">
    <property type="component" value="Unassembled WGS sequence"/>
</dbReference>
<protein>
    <recommendedName>
        <fullName evidence="7">Ferric oxidoreductase domain-containing protein</fullName>
    </recommendedName>
</protein>
<evidence type="ECO:0000256" key="4">
    <source>
        <dbReference type="ARBA" id="ARBA00022989"/>
    </source>
</evidence>
<dbReference type="OrthoDB" id="3944240at2759"/>
<reference evidence="9" key="1">
    <citation type="journal article" date="2017" name="Nat. Microbiol.">
        <title>Global analysis of biosynthetic gene clusters reveals vast potential of secondary metabolite production in Penicillium species.</title>
        <authorList>
            <person name="Nielsen J.C."/>
            <person name="Grijseels S."/>
            <person name="Prigent S."/>
            <person name="Ji B."/>
            <person name="Dainat J."/>
            <person name="Nielsen K.F."/>
            <person name="Frisvad J.C."/>
            <person name="Workman M."/>
            <person name="Nielsen J."/>
        </authorList>
    </citation>
    <scope>NUCLEOTIDE SEQUENCE [LARGE SCALE GENOMIC DNA]</scope>
    <source>
        <strain evidence="9">IBT 11843</strain>
    </source>
</reference>
<gene>
    <name evidence="8" type="ORF">PENDEC_c006G04644</name>
</gene>
<dbReference type="GO" id="GO:0000293">
    <property type="term" value="F:ferric-chelate reductase activity"/>
    <property type="evidence" value="ECO:0007669"/>
    <property type="project" value="TreeGrafter"/>
</dbReference>